<accession>A0ABU1AIK6</accession>
<dbReference type="EMBL" id="JARXIC010000013">
    <property type="protein sequence ID" value="MDQ8194652.1"/>
    <property type="molecule type" value="Genomic_DNA"/>
</dbReference>
<dbReference type="RefSeq" id="WP_308985119.1">
    <property type="nucleotide sequence ID" value="NZ_JARXIC010000013.1"/>
</dbReference>
<evidence type="ECO:0000256" key="1">
    <source>
        <dbReference type="SAM" id="SignalP"/>
    </source>
</evidence>
<feature type="chain" id="PRO_5047021801" evidence="1">
    <location>
        <begin position="20"/>
        <end position="152"/>
    </location>
</feature>
<dbReference type="Proteomes" id="UP001243717">
    <property type="component" value="Unassembled WGS sequence"/>
</dbReference>
<proteinExistence type="predicted"/>
<organism evidence="2 3">
    <name type="scientific">Thalassobacterium sedimentorum</name>
    <dbReference type="NCBI Taxonomy" id="3041258"/>
    <lineage>
        <taxon>Bacteria</taxon>
        <taxon>Pseudomonadati</taxon>
        <taxon>Verrucomicrobiota</taxon>
        <taxon>Opitutia</taxon>
        <taxon>Puniceicoccales</taxon>
        <taxon>Coraliomargaritaceae</taxon>
        <taxon>Thalassobacterium</taxon>
    </lineage>
</organism>
<protein>
    <submittedName>
        <fullName evidence="2">Uncharacterized protein</fullName>
    </submittedName>
</protein>
<name>A0ABU1AIK6_9BACT</name>
<keyword evidence="1" id="KW-0732">Signal</keyword>
<feature type="signal peptide" evidence="1">
    <location>
        <begin position="1"/>
        <end position="19"/>
    </location>
</feature>
<evidence type="ECO:0000313" key="3">
    <source>
        <dbReference type="Proteomes" id="UP001243717"/>
    </source>
</evidence>
<evidence type="ECO:0000313" key="2">
    <source>
        <dbReference type="EMBL" id="MDQ8194652.1"/>
    </source>
</evidence>
<gene>
    <name evidence="2" type="ORF">QEH59_09455</name>
</gene>
<reference evidence="2 3" key="1">
    <citation type="submission" date="2023-04" db="EMBL/GenBank/DDBJ databases">
        <title>A novel bacteria isolated from coastal sediment.</title>
        <authorList>
            <person name="Liu X.-J."/>
            <person name="Du Z.-J."/>
        </authorList>
    </citation>
    <scope>NUCLEOTIDE SEQUENCE [LARGE SCALE GENOMIC DNA]</scope>
    <source>
        <strain evidence="2 3">SDUM461004</strain>
    </source>
</reference>
<comment type="caution">
    <text evidence="2">The sequence shown here is derived from an EMBL/GenBank/DDBJ whole genome shotgun (WGS) entry which is preliminary data.</text>
</comment>
<sequence>MKTLSLLTCILAISQQALIAAQLPESSSRMTVLTGVDVAQNVKADLIKDPTAISGYYASPALDYKPFATANIPEEGEEFNVWVHYRQAALQMKTMIHNKWIQDDWNWNKHPNSFSWRKVGTFQRDELGNRIIFITPTQHSPQRRYRRCGCHC</sequence>
<keyword evidence="3" id="KW-1185">Reference proteome</keyword>